<evidence type="ECO:0000313" key="3">
    <source>
        <dbReference type="Proteomes" id="UP000054549"/>
    </source>
</evidence>
<accession>A0A0C2WST4</accession>
<sequence length="135" mass="15446">MGDEGFPSLPRTPSPDNDEETMSNNSLEEDTRIDDHDDETNSETQDLEEGDDQVPFEDYDPSDEETQFDIRQTRSSCDKLAQSQEMIDAIREARFEDDMDDAMLSRMMDPPRSQPDINYSTQISIRNHGGPPPTR</sequence>
<dbReference type="AlphaFoldDB" id="A0A0C2WST4"/>
<proteinExistence type="predicted"/>
<feature type="compositionally biased region" description="Acidic residues" evidence="1">
    <location>
        <begin position="36"/>
        <end position="67"/>
    </location>
</feature>
<evidence type="ECO:0000256" key="1">
    <source>
        <dbReference type="SAM" id="MobiDB-lite"/>
    </source>
</evidence>
<feature type="compositionally biased region" description="Polar residues" evidence="1">
    <location>
        <begin position="69"/>
        <end position="79"/>
    </location>
</feature>
<dbReference type="HOGENOM" id="CLU_1885264_0_0_1"/>
<dbReference type="InParanoid" id="A0A0C2WST4"/>
<gene>
    <name evidence="2" type="ORF">M378DRAFT_180846</name>
</gene>
<dbReference type="EMBL" id="KN818316">
    <property type="protein sequence ID" value="KIL59408.1"/>
    <property type="molecule type" value="Genomic_DNA"/>
</dbReference>
<feature type="compositionally biased region" description="Polar residues" evidence="1">
    <location>
        <begin position="115"/>
        <end position="125"/>
    </location>
</feature>
<feature type="region of interest" description="Disordered" evidence="1">
    <location>
        <begin position="1"/>
        <end position="79"/>
    </location>
</feature>
<keyword evidence="3" id="KW-1185">Reference proteome</keyword>
<protein>
    <submittedName>
        <fullName evidence="2">Uncharacterized protein</fullName>
    </submittedName>
</protein>
<organism evidence="2 3">
    <name type="scientific">Amanita muscaria (strain Koide BX008)</name>
    <dbReference type="NCBI Taxonomy" id="946122"/>
    <lineage>
        <taxon>Eukaryota</taxon>
        <taxon>Fungi</taxon>
        <taxon>Dikarya</taxon>
        <taxon>Basidiomycota</taxon>
        <taxon>Agaricomycotina</taxon>
        <taxon>Agaricomycetes</taxon>
        <taxon>Agaricomycetidae</taxon>
        <taxon>Agaricales</taxon>
        <taxon>Pluteineae</taxon>
        <taxon>Amanitaceae</taxon>
        <taxon>Amanita</taxon>
    </lineage>
</organism>
<name>A0A0C2WST4_AMAMK</name>
<reference evidence="2 3" key="1">
    <citation type="submission" date="2014-04" db="EMBL/GenBank/DDBJ databases">
        <title>Evolutionary Origins and Diversification of the Mycorrhizal Mutualists.</title>
        <authorList>
            <consortium name="DOE Joint Genome Institute"/>
            <consortium name="Mycorrhizal Genomics Consortium"/>
            <person name="Kohler A."/>
            <person name="Kuo A."/>
            <person name="Nagy L.G."/>
            <person name="Floudas D."/>
            <person name="Copeland A."/>
            <person name="Barry K.W."/>
            <person name="Cichocki N."/>
            <person name="Veneault-Fourrey C."/>
            <person name="LaButti K."/>
            <person name="Lindquist E.A."/>
            <person name="Lipzen A."/>
            <person name="Lundell T."/>
            <person name="Morin E."/>
            <person name="Murat C."/>
            <person name="Riley R."/>
            <person name="Ohm R."/>
            <person name="Sun H."/>
            <person name="Tunlid A."/>
            <person name="Henrissat B."/>
            <person name="Grigoriev I.V."/>
            <person name="Hibbett D.S."/>
            <person name="Martin F."/>
        </authorList>
    </citation>
    <scope>NUCLEOTIDE SEQUENCE [LARGE SCALE GENOMIC DNA]</scope>
    <source>
        <strain evidence="2 3">Koide BX008</strain>
    </source>
</reference>
<dbReference type="Proteomes" id="UP000054549">
    <property type="component" value="Unassembled WGS sequence"/>
</dbReference>
<feature type="region of interest" description="Disordered" evidence="1">
    <location>
        <begin position="105"/>
        <end position="135"/>
    </location>
</feature>
<evidence type="ECO:0000313" key="2">
    <source>
        <dbReference type="EMBL" id="KIL59408.1"/>
    </source>
</evidence>
<feature type="compositionally biased region" description="Acidic residues" evidence="1">
    <location>
        <begin position="16"/>
        <end position="28"/>
    </location>
</feature>